<name>A0A6P2DB60_9BACT</name>
<feature type="signal peptide" evidence="1">
    <location>
        <begin position="1"/>
        <end position="24"/>
    </location>
</feature>
<dbReference type="RefSeq" id="WP_162671509.1">
    <property type="nucleotide sequence ID" value="NZ_LR593886.1"/>
</dbReference>
<dbReference type="SUPFAM" id="SSF69318">
    <property type="entry name" value="Integrin alpha N-terminal domain"/>
    <property type="match status" value="1"/>
</dbReference>
<proteinExistence type="predicted"/>
<protein>
    <submittedName>
        <fullName evidence="2">Hemolysin-type calcium-binding region domain protein</fullName>
    </submittedName>
</protein>
<keyword evidence="3" id="KW-1185">Reference proteome</keyword>
<dbReference type="EMBL" id="LR593886">
    <property type="protein sequence ID" value="VTR98160.1"/>
    <property type="molecule type" value="Genomic_DNA"/>
</dbReference>
<gene>
    <name evidence="2" type="ORF">SOIL9_03670</name>
</gene>
<sequence>MTHPRFGIGVGLALLFGTVSTASAQPGKAPPAAVPFKPFGSTPEQFWQSSVLRWTGQLSLDLEAIKGEIANAKLAPVVRAGINTQVENAILQTLELDQLVRKGVPRDKVFAAFADVEKSLNGLAAAINQNPIAKQATAASLARADGAYHQLSAAIGAGDNSADRIKRRLLRLTDSIDDNTEELRTISAEALPNERQLDRALGQYARDVRVLARRVRDDADANQIKQAYLAMGEHWGEVLGLVGRVRVLPAAVQSQSGRVDNLHRRLGSVLNLPPGPGAPLPPPGAPDVKRFSFAVGADTGGQPRVTVFADERGTVAYNFFAYDKSFDGGVRVDMSDLNGDRVPDLIVAPGPVRGPGAPLPVRVYDGRDLNLLVEFVPFPNWRGGVQVSGTDLTKDGRALIAVTAEGTQHIKVFDLAQGKEIDSFFAHDQKIAGGVRIGWGDANGDGIPDLFTVNGPSNVVTTVKVFNGKNRDVLGEFPVLDNKYRGGAYIVAGDVTGDNIANAIVGLDAGAVPLVRVFDLKGKMLVEWLAYDERFRGGVRVAMTARNRVVTGPGAGLKNSPLRIFDTGRVKAPLAEIVPFVGFDGPLSVGGR</sequence>
<dbReference type="KEGG" id="gms:SOIL9_03670"/>
<dbReference type="AlphaFoldDB" id="A0A6P2DB60"/>
<reference evidence="2 3" key="1">
    <citation type="submission" date="2019-05" db="EMBL/GenBank/DDBJ databases">
        <authorList>
            <consortium name="Science for Life Laboratories"/>
        </authorList>
    </citation>
    <scope>NUCLEOTIDE SEQUENCE [LARGE SCALE GENOMIC DNA]</scope>
    <source>
        <strain evidence="2">Soil9</strain>
    </source>
</reference>
<organism evidence="2 3">
    <name type="scientific">Gemmata massiliana</name>
    <dbReference type="NCBI Taxonomy" id="1210884"/>
    <lineage>
        <taxon>Bacteria</taxon>
        <taxon>Pseudomonadati</taxon>
        <taxon>Planctomycetota</taxon>
        <taxon>Planctomycetia</taxon>
        <taxon>Gemmatales</taxon>
        <taxon>Gemmataceae</taxon>
        <taxon>Gemmata</taxon>
    </lineage>
</organism>
<evidence type="ECO:0000313" key="2">
    <source>
        <dbReference type="EMBL" id="VTR98160.1"/>
    </source>
</evidence>
<evidence type="ECO:0000256" key="1">
    <source>
        <dbReference type="SAM" id="SignalP"/>
    </source>
</evidence>
<dbReference type="InterPro" id="IPR028994">
    <property type="entry name" value="Integrin_alpha_N"/>
</dbReference>
<feature type="chain" id="PRO_5026778585" evidence="1">
    <location>
        <begin position="25"/>
        <end position="592"/>
    </location>
</feature>
<keyword evidence="1" id="KW-0732">Signal</keyword>
<accession>A0A6P2DB60</accession>
<dbReference type="Proteomes" id="UP000464178">
    <property type="component" value="Chromosome"/>
</dbReference>
<evidence type="ECO:0000313" key="3">
    <source>
        <dbReference type="Proteomes" id="UP000464178"/>
    </source>
</evidence>